<reference evidence="2" key="1">
    <citation type="submission" date="2021-01" db="EMBL/GenBank/DDBJ databases">
        <authorList>
            <person name="Li R."/>
            <person name="Bekaert M."/>
        </authorList>
    </citation>
    <scope>NUCLEOTIDE SEQUENCE</scope>
    <source>
        <strain evidence="2">Farmed</strain>
    </source>
</reference>
<gene>
    <name evidence="2" type="ORF">SPHA_32576</name>
</gene>
<name>A0A812CFJ5_ACAPH</name>
<dbReference type="AlphaFoldDB" id="A0A812CFJ5"/>
<feature type="transmembrane region" description="Helical" evidence="1">
    <location>
        <begin position="82"/>
        <end position="101"/>
    </location>
</feature>
<evidence type="ECO:0000256" key="1">
    <source>
        <dbReference type="SAM" id="Phobius"/>
    </source>
</evidence>
<organism evidence="2 3">
    <name type="scientific">Acanthosepion pharaonis</name>
    <name type="common">Pharaoh cuttlefish</name>
    <name type="synonym">Sepia pharaonis</name>
    <dbReference type="NCBI Taxonomy" id="158019"/>
    <lineage>
        <taxon>Eukaryota</taxon>
        <taxon>Metazoa</taxon>
        <taxon>Spiralia</taxon>
        <taxon>Lophotrochozoa</taxon>
        <taxon>Mollusca</taxon>
        <taxon>Cephalopoda</taxon>
        <taxon>Coleoidea</taxon>
        <taxon>Decapodiformes</taxon>
        <taxon>Sepiida</taxon>
        <taxon>Sepiina</taxon>
        <taxon>Sepiidae</taxon>
        <taxon>Acanthosepion</taxon>
    </lineage>
</organism>
<sequence length="171" mass="19281">MVVSSFYFKPLIIPLSLSSRFSLSGQREGKVEAEADELMMLHWSIKENTVSSATATTATTVQQLHPYCSHATPFSFFNTSFLFLHFFGPFIIIIIIVAEWFSLTTRHSSFFQDNFGHLYDPSLTSLSCNFFILLPPTASVFFPPPHPHFDPLLLLLHSAKRPLLATAKTPQ</sequence>
<evidence type="ECO:0000313" key="3">
    <source>
        <dbReference type="Proteomes" id="UP000597762"/>
    </source>
</evidence>
<keyword evidence="1" id="KW-1133">Transmembrane helix</keyword>
<keyword evidence="1" id="KW-0812">Transmembrane</keyword>
<keyword evidence="3" id="KW-1185">Reference proteome</keyword>
<evidence type="ECO:0000313" key="2">
    <source>
        <dbReference type="EMBL" id="CAE1261184.1"/>
    </source>
</evidence>
<keyword evidence="1" id="KW-0472">Membrane</keyword>
<dbReference type="EMBL" id="CAHIKZ030001358">
    <property type="protein sequence ID" value="CAE1261184.1"/>
    <property type="molecule type" value="Genomic_DNA"/>
</dbReference>
<dbReference type="Proteomes" id="UP000597762">
    <property type="component" value="Unassembled WGS sequence"/>
</dbReference>
<comment type="caution">
    <text evidence="2">The sequence shown here is derived from an EMBL/GenBank/DDBJ whole genome shotgun (WGS) entry which is preliminary data.</text>
</comment>
<accession>A0A812CFJ5</accession>
<protein>
    <submittedName>
        <fullName evidence="2">Uncharacterized protein</fullName>
    </submittedName>
</protein>
<proteinExistence type="predicted"/>